<sequence length="348" mass="40457">MVKFRLKKKEEKQRLYDERRRLERQLQQIIKAMQNDFDQPTKHHGGRTVTAMQELILEQEALLANNQALRMAVADYEKFKEVVLNEQQIALAEDDSTVFPLDKQPGWRVHFSDDEPSFFFHPLSRAELDAAPNPWNPTVNFPRPEVFAARLFGWEVYRNPLTKGIAQDTPTLLRVRFSKRLRCPLDAAGIVSRVQERELCPMLVTPIGWGTEHRRKVSMQMLQELDADTRVLVHNIPGKPSVRYLYVARRAQWKLPGDRRKMGFSMVIVDSDANRRSRDAESTKDVDWITEGGGYFTLTEIDENTTEVTCEQWVGCESTLHAEYVMIQWTQFTVQWEQAVMSSNLLKC</sequence>
<proteinExistence type="predicted"/>
<feature type="coiled-coil region" evidence="1">
    <location>
        <begin position="5"/>
        <end position="32"/>
    </location>
</feature>
<name>A0A8T1WU86_9STRA</name>
<accession>A0A8T1WU86</accession>
<comment type="caution">
    <text evidence="2">The sequence shown here is derived from an EMBL/GenBank/DDBJ whole genome shotgun (WGS) entry which is preliminary data.</text>
</comment>
<dbReference type="Proteomes" id="UP000693981">
    <property type="component" value="Unassembled WGS sequence"/>
</dbReference>
<keyword evidence="1" id="KW-0175">Coiled coil</keyword>
<evidence type="ECO:0000313" key="2">
    <source>
        <dbReference type="EMBL" id="KAG7397085.1"/>
    </source>
</evidence>
<evidence type="ECO:0000256" key="1">
    <source>
        <dbReference type="SAM" id="Coils"/>
    </source>
</evidence>
<evidence type="ECO:0000313" key="3">
    <source>
        <dbReference type="Proteomes" id="UP000693981"/>
    </source>
</evidence>
<dbReference type="EMBL" id="JAGDFL010000127">
    <property type="protein sequence ID" value="KAG7397085.1"/>
    <property type="molecule type" value="Genomic_DNA"/>
</dbReference>
<keyword evidence="3" id="KW-1185">Reference proteome</keyword>
<organism evidence="2 3">
    <name type="scientific">Phytophthora boehmeriae</name>
    <dbReference type="NCBI Taxonomy" id="109152"/>
    <lineage>
        <taxon>Eukaryota</taxon>
        <taxon>Sar</taxon>
        <taxon>Stramenopiles</taxon>
        <taxon>Oomycota</taxon>
        <taxon>Peronosporomycetes</taxon>
        <taxon>Peronosporales</taxon>
        <taxon>Peronosporaceae</taxon>
        <taxon>Phytophthora</taxon>
    </lineage>
</organism>
<protein>
    <submittedName>
        <fullName evidence="2">Uncharacterized protein</fullName>
    </submittedName>
</protein>
<gene>
    <name evidence="2" type="ORF">PHYBOEH_001299</name>
</gene>
<dbReference type="AlphaFoldDB" id="A0A8T1WU86"/>
<reference evidence="2" key="1">
    <citation type="submission" date="2021-02" db="EMBL/GenBank/DDBJ databases">
        <authorList>
            <person name="Palmer J.M."/>
        </authorList>
    </citation>
    <scope>NUCLEOTIDE SEQUENCE</scope>
    <source>
        <strain evidence="2">SCRP23</strain>
    </source>
</reference>
<dbReference type="OrthoDB" id="127910at2759"/>